<dbReference type="InterPro" id="IPR039418">
    <property type="entry name" value="LexA-like"/>
</dbReference>
<gene>
    <name evidence="5" type="ORF">SAMEA104305318_03982</name>
</gene>
<feature type="domain" description="Peptidase S24/S26A/S26B/S26C" evidence="4">
    <location>
        <begin position="125"/>
        <end position="249"/>
    </location>
</feature>
<dbReference type="AlphaFoldDB" id="A0A335GLE0"/>
<protein>
    <submittedName>
        <fullName evidence="5">Transciptional regulator</fullName>
    </submittedName>
</protein>
<keyword evidence="1" id="KW-0805">Transcription regulation</keyword>
<dbReference type="EMBL" id="UFMQ01000040">
    <property type="protein sequence ID" value="SST33048.1"/>
    <property type="molecule type" value="Genomic_DNA"/>
</dbReference>
<evidence type="ECO:0000256" key="1">
    <source>
        <dbReference type="ARBA" id="ARBA00023015"/>
    </source>
</evidence>
<dbReference type="CDD" id="cd06529">
    <property type="entry name" value="S24_LexA-like"/>
    <property type="match status" value="1"/>
</dbReference>
<evidence type="ECO:0000313" key="5">
    <source>
        <dbReference type="EMBL" id="SST33048.1"/>
    </source>
</evidence>
<dbReference type="GO" id="GO:0003677">
    <property type="term" value="F:DNA binding"/>
    <property type="evidence" value="ECO:0007669"/>
    <property type="project" value="UniProtKB-KW"/>
</dbReference>
<dbReference type="Gene3D" id="2.10.109.10">
    <property type="entry name" value="Umud Fragment, subunit A"/>
    <property type="match status" value="1"/>
</dbReference>
<dbReference type="Pfam" id="PF00717">
    <property type="entry name" value="Peptidase_S24"/>
    <property type="match status" value="1"/>
</dbReference>
<proteinExistence type="predicted"/>
<dbReference type="InterPro" id="IPR015927">
    <property type="entry name" value="Peptidase_S24_S26A/B/C"/>
</dbReference>
<accession>A0A335GLE0</accession>
<keyword evidence="2" id="KW-0238">DNA-binding</keyword>
<reference evidence="5 6" key="1">
    <citation type="submission" date="2018-07" db="EMBL/GenBank/DDBJ databases">
        <authorList>
            <consortium name="Pathogen Informatics"/>
        </authorList>
    </citation>
    <scope>NUCLEOTIDE SEQUENCE [LARGE SCALE GENOMIC DNA]</scope>
    <source>
        <strain evidence="5 6">4300STDY7045823</strain>
    </source>
</reference>
<dbReference type="InterPro" id="IPR036286">
    <property type="entry name" value="LexA/Signal_pep-like_sf"/>
</dbReference>
<sequence>MNLRFTGNIFMTDHRIDFAKRLNEALDEMAIPVRGRAVLLASKFEVSAKAAGKWLNGESIPEMTKLIDIALWLGKGVEWLLTGSERSTLKENGRITDLEILTYEDGDPIPDGYMAIDFYDDVYASAGGGYLNIEQPSAVKMLFPINELRKYDVKPEYAKVFIVDGESMVPDLYPGQRISIDTSAKKIYDGEIYAFLKGDELKVKILFDWDEMGKGGFKAVSRNPDKVRFPDEYYSPARIEADNIQIVGQYWWKAEGRRVRR</sequence>
<keyword evidence="3" id="KW-0804">Transcription</keyword>
<organism evidence="5 6">
    <name type="scientific">Acinetobacter baumannii</name>
    <dbReference type="NCBI Taxonomy" id="470"/>
    <lineage>
        <taxon>Bacteria</taxon>
        <taxon>Pseudomonadati</taxon>
        <taxon>Pseudomonadota</taxon>
        <taxon>Gammaproteobacteria</taxon>
        <taxon>Moraxellales</taxon>
        <taxon>Moraxellaceae</taxon>
        <taxon>Acinetobacter</taxon>
        <taxon>Acinetobacter calcoaceticus/baumannii complex</taxon>
    </lineage>
</organism>
<dbReference type="SUPFAM" id="SSF51306">
    <property type="entry name" value="LexA/Signal peptidase"/>
    <property type="match status" value="1"/>
</dbReference>
<evidence type="ECO:0000313" key="6">
    <source>
        <dbReference type="Proteomes" id="UP000252694"/>
    </source>
</evidence>
<evidence type="ECO:0000259" key="4">
    <source>
        <dbReference type="Pfam" id="PF00717"/>
    </source>
</evidence>
<evidence type="ECO:0000256" key="2">
    <source>
        <dbReference type="ARBA" id="ARBA00023125"/>
    </source>
</evidence>
<dbReference type="PANTHER" id="PTHR40661">
    <property type="match status" value="1"/>
</dbReference>
<name>A0A335GLE0_ACIBA</name>
<dbReference type="Proteomes" id="UP000252694">
    <property type="component" value="Unassembled WGS sequence"/>
</dbReference>
<evidence type="ECO:0000256" key="3">
    <source>
        <dbReference type="ARBA" id="ARBA00023163"/>
    </source>
</evidence>
<dbReference type="PANTHER" id="PTHR40661:SF3">
    <property type="entry name" value="FELS-1 PROPHAGE TRANSCRIPTIONAL REGULATOR"/>
    <property type="match status" value="1"/>
</dbReference>